<keyword evidence="18" id="KW-1185">Reference proteome</keyword>
<dbReference type="Gene3D" id="3.40.1380.20">
    <property type="entry name" value="Pyruvate kinase, C-terminal domain"/>
    <property type="match status" value="1"/>
</dbReference>
<evidence type="ECO:0000259" key="16">
    <source>
        <dbReference type="Pfam" id="PF02887"/>
    </source>
</evidence>
<accession>A0A0L0G5W1</accession>
<dbReference type="GO" id="GO:0016301">
    <property type="term" value="F:kinase activity"/>
    <property type="evidence" value="ECO:0007669"/>
    <property type="project" value="UniProtKB-KW"/>
</dbReference>
<proteinExistence type="inferred from homology"/>
<dbReference type="GO" id="GO:0030955">
    <property type="term" value="F:potassium ion binding"/>
    <property type="evidence" value="ECO:0007669"/>
    <property type="project" value="InterPro"/>
</dbReference>
<dbReference type="InterPro" id="IPR036918">
    <property type="entry name" value="Pyrv_Knase_C_sf"/>
</dbReference>
<dbReference type="RefSeq" id="XP_014158319.1">
    <property type="nucleotide sequence ID" value="XM_014302844.1"/>
</dbReference>
<dbReference type="Proteomes" id="UP000054560">
    <property type="component" value="Unassembled WGS sequence"/>
</dbReference>
<dbReference type="STRING" id="667725.A0A0L0G5W1"/>
<evidence type="ECO:0000256" key="10">
    <source>
        <dbReference type="ARBA" id="ARBA00022842"/>
    </source>
</evidence>
<evidence type="ECO:0000256" key="4">
    <source>
        <dbReference type="ARBA" id="ARBA00012142"/>
    </source>
</evidence>
<keyword evidence="14" id="KW-0732">Signal</keyword>
<evidence type="ECO:0000256" key="2">
    <source>
        <dbReference type="ARBA" id="ARBA00004997"/>
    </source>
</evidence>
<evidence type="ECO:0000256" key="1">
    <source>
        <dbReference type="ARBA" id="ARBA00001958"/>
    </source>
</evidence>
<keyword evidence="11 13" id="KW-0324">Glycolysis</keyword>
<keyword evidence="7" id="KW-0547">Nucleotide-binding</keyword>
<feature type="domain" description="Pyruvate kinase barrel" evidence="15">
    <location>
        <begin position="39"/>
        <end position="148"/>
    </location>
</feature>
<evidence type="ECO:0000256" key="8">
    <source>
        <dbReference type="ARBA" id="ARBA00022777"/>
    </source>
</evidence>
<dbReference type="GO" id="GO:0005524">
    <property type="term" value="F:ATP binding"/>
    <property type="evidence" value="ECO:0007669"/>
    <property type="project" value="UniProtKB-KW"/>
</dbReference>
<gene>
    <name evidence="17" type="ORF">SARC_03379</name>
</gene>
<dbReference type="SUPFAM" id="SSF51621">
    <property type="entry name" value="Phosphoenolpyruvate/pyruvate domain"/>
    <property type="match status" value="1"/>
</dbReference>
<dbReference type="InterPro" id="IPR015795">
    <property type="entry name" value="Pyrv_Knase_C"/>
</dbReference>
<dbReference type="Pfam" id="PF00224">
    <property type="entry name" value="PK"/>
    <property type="match status" value="1"/>
</dbReference>
<dbReference type="AlphaFoldDB" id="A0A0L0G5W1"/>
<dbReference type="GO" id="GO:0000287">
    <property type="term" value="F:magnesium ion binding"/>
    <property type="evidence" value="ECO:0007669"/>
    <property type="project" value="InterPro"/>
</dbReference>
<feature type="domain" description="Pyruvate kinase C-terminal" evidence="16">
    <location>
        <begin position="184"/>
        <end position="302"/>
    </location>
</feature>
<keyword evidence="10 13" id="KW-0460">Magnesium</keyword>
<dbReference type="InterPro" id="IPR040442">
    <property type="entry name" value="Pyrv_kinase-like_dom_sf"/>
</dbReference>
<keyword evidence="6" id="KW-0479">Metal-binding</keyword>
<evidence type="ECO:0000256" key="7">
    <source>
        <dbReference type="ARBA" id="ARBA00022741"/>
    </source>
</evidence>
<evidence type="ECO:0000256" key="14">
    <source>
        <dbReference type="SAM" id="SignalP"/>
    </source>
</evidence>
<keyword evidence="5 13" id="KW-0808">Transferase</keyword>
<comment type="catalytic activity">
    <reaction evidence="13">
        <text>pyruvate + ATP = phosphoenolpyruvate + ADP + H(+)</text>
        <dbReference type="Rhea" id="RHEA:18157"/>
        <dbReference type="ChEBI" id="CHEBI:15361"/>
        <dbReference type="ChEBI" id="CHEBI:15378"/>
        <dbReference type="ChEBI" id="CHEBI:30616"/>
        <dbReference type="ChEBI" id="CHEBI:58702"/>
        <dbReference type="ChEBI" id="CHEBI:456216"/>
        <dbReference type="EC" id="2.7.1.40"/>
    </reaction>
</comment>
<sequence length="305" mass="33942">MVPRNIINSLLHWGVLLHSGLLLIPIPHHQTPSETIARDLIAKIENHEGLKNFDSILAESDGILVGRGHMGVEIPPEKMFLAQKMMLAKCNLAGKPSICATQMFESMTKNPRPTRAEVSDVANAVLDGADCVMLSGEISRGKYHVSAVAMMHRVCTEAESAMFYRPLFNELMDYTRKRIRDTEETVAIAAVNAAYSQSAAAIICLTSSGRTAAYVSKYRPECPVLTPTRHERVTRQLHLYRSIFPMRYPHPKSEVFQDEIDSTIHWCISEAKGAGYLRANDTVIAIQGWRDGVGHTNTIRILICS</sequence>
<dbReference type="Gene3D" id="3.20.20.60">
    <property type="entry name" value="Phosphoenolpyruvate-binding domains"/>
    <property type="match status" value="1"/>
</dbReference>
<dbReference type="PANTHER" id="PTHR11817">
    <property type="entry name" value="PYRUVATE KINASE"/>
    <property type="match status" value="1"/>
</dbReference>
<dbReference type="EMBL" id="KQ241766">
    <property type="protein sequence ID" value="KNC84417.1"/>
    <property type="molecule type" value="Genomic_DNA"/>
</dbReference>
<dbReference type="PRINTS" id="PR01050">
    <property type="entry name" value="PYRUVTKNASE"/>
</dbReference>
<feature type="chain" id="PRO_5005539115" description="Pyruvate kinase" evidence="14">
    <location>
        <begin position="23"/>
        <end position="305"/>
    </location>
</feature>
<dbReference type="InterPro" id="IPR001697">
    <property type="entry name" value="Pyr_Knase"/>
</dbReference>
<dbReference type="InterPro" id="IPR015813">
    <property type="entry name" value="Pyrv/PenolPyrv_kinase-like_dom"/>
</dbReference>
<dbReference type="SUPFAM" id="SSF52935">
    <property type="entry name" value="PK C-terminal domain-like"/>
    <property type="match status" value="1"/>
</dbReference>
<dbReference type="eggNOG" id="KOG2323">
    <property type="taxonomic scope" value="Eukaryota"/>
</dbReference>
<evidence type="ECO:0000256" key="13">
    <source>
        <dbReference type="RuleBase" id="RU000504"/>
    </source>
</evidence>
<evidence type="ECO:0000256" key="5">
    <source>
        <dbReference type="ARBA" id="ARBA00022679"/>
    </source>
</evidence>
<evidence type="ECO:0000256" key="11">
    <source>
        <dbReference type="ARBA" id="ARBA00023152"/>
    </source>
</evidence>
<evidence type="ECO:0000256" key="9">
    <source>
        <dbReference type="ARBA" id="ARBA00022840"/>
    </source>
</evidence>
<protein>
    <recommendedName>
        <fullName evidence="4 13">Pyruvate kinase</fullName>
        <ecNumber evidence="4 13">2.7.1.40</ecNumber>
    </recommendedName>
</protein>
<evidence type="ECO:0000313" key="17">
    <source>
        <dbReference type="EMBL" id="KNC84417.1"/>
    </source>
</evidence>
<dbReference type="EC" id="2.7.1.40" evidence="4 13"/>
<dbReference type="OrthoDB" id="108365at2759"/>
<evidence type="ECO:0000259" key="15">
    <source>
        <dbReference type="Pfam" id="PF00224"/>
    </source>
</evidence>
<comment type="cofactor">
    <cofactor evidence="1">
        <name>K(+)</name>
        <dbReference type="ChEBI" id="CHEBI:29103"/>
    </cofactor>
</comment>
<keyword evidence="8 13" id="KW-0418">Kinase</keyword>
<reference evidence="17 18" key="1">
    <citation type="submission" date="2011-02" db="EMBL/GenBank/DDBJ databases">
        <title>The Genome Sequence of Sphaeroforma arctica JP610.</title>
        <authorList>
            <consortium name="The Broad Institute Genome Sequencing Platform"/>
            <person name="Russ C."/>
            <person name="Cuomo C."/>
            <person name="Young S.K."/>
            <person name="Zeng Q."/>
            <person name="Gargeya S."/>
            <person name="Alvarado L."/>
            <person name="Berlin A."/>
            <person name="Chapman S.B."/>
            <person name="Chen Z."/>
            <person name="Freedman E."/>
            <person name="Gellesch M."/>
            <person name="Goldberg J."/>
            <person name="Griggs A."/>
            <person name="Gujja S."/>
            <person name="Heilman E."/>
            <person name="Heiman D."/>
            <person name="Howarth C."/>
            <person name="Mehta T."/>
            <person name="Neiman D."/>
            <person name="Pearson M."/>
            <person name="Roberts A."/>
            <person name="Saif S."/>
            <person name="Shea T."/>
            <person name="Shenoy N."/>
            <person name="Sisk P."/>
            <person name="Stolte C."/>
            <person name="Sykes S."/>
            <person name="White J."/>
            <person name="Yandava C."/>
            <person name="Burger G."/>
            <person name="Gray M.W."/>
            <person name="Holland P.W.H."/>
            <person name="King N."/>
            <person name="Lang F.B.F."/>
            <person name="Roger A.J."/>
            <person name="Ruiz-Trillo I."/>
            <person name="Haas B."/>
            <person name="Nusbaum C."/>
            <person name="Birren B."/>
        </authorList>
    </citation>
    <scope>NUCLEOTIDE SEQUENCE [LARGE SCALE GENOMIC DNA]</scope>
    <source>
        <strain evidence="17 18">JP610</strain>
    </source>
</reference>
<evidence type="ECO:0000256" key="3">
    <source>
        <dbReference type="ARBA" id="ARBA00008663"/>
    </source>
</evidence>
<evidence type="ECO:0000313" key="18">
    <source>
        <dbReference type="Proteomes" id="UP000054560"/>
    </source>
</evidence>
<keyword evidence="9" id="KW-0067">ATP-binding</keyword>
<name>A0A0L0G5W1_9EUKA</name>
<dbReference type="UniPathway" id="UPA00109">
    <property type="reaction ID" value="UER00188"/>
</dbReference>
<evidence type="ECO:0000256" key="6">
    <source>
        <dbReference type="ARBA" id="ARBA00022723"/>
    </source>
</evidence>
<keyword evidence="12 17" id="KW-0670">Pyruvate</keyword>
<dbReference type="GO" id="GO:0004743">
    <property type="term" value="F:pyruvate kinase activity"/>
    <property type="evidence" value="ECO:0007669"/>
    <property type="project" value="UniProtKB-EC"/>
</dbReference>
<comment type="pathway">
    <text evidence="2 13">Carbohydrate degradation; glycolysis; pyruvate from D-glyceraldehyde 3-phosphate: step 5/5.</text>
</comment>
<dbReference type="InterPro" id="IPR015793">
    <property type="entry name" value="Pyrv_Knase_brl"/>
</dbReference>
<organism evidence="17 18">
    <name type="scientific">Sphaeroforma arctica JP610</name>
    <dbReference type="NCBI Taxonomy" id="667725"/>
    <lineage>
        <taxon>Eukaryota</taxon>
        <taxon>Ichthyosporea</taxon>
        <taxon>Ichthyophonida</taxon>
        <taxon>Sphaeroforma</taxon>
    </lineage>
</organism>
<evidence type="ECO:0000256" key="12">
    <source>
        <dbReference type="ARBA" id="ARBA00023317"/>
    </source>
</evidence>
<dbReference type="Pfam" id="PF02887">
    <property type="entry name" value="PK_C"/>
    <property type="match status" value="1"/>
</dbReference>
<feature type="signal peptide" evidence="14">
    <location>
        <begin position="1"/>
        <end position="22"/>
    </location>
</feature>
<dbReference type="GeneID" id="25903883"/>
<comment type="similarity">
    <text evidence="3 13">Belongs to the pyruvate kinase family.</text>
</comment>